<comment type="caution">
    <text evidence="6">The sequence shown here is derived from an EMBL/GenBank/DDBJ whole genome shotgun (WGS) entry which is preliminary data.</text>
</comment>
<evidence type="ECO:0000256" key="4">
    <source>
        <dbReference type="PROSITE-ProRule" id="PRU00335"/>
    </source>
</evidence>
<dbReference type="InterPro" id="IPR036271">
    <property type="entry name" value="Tet_transcr_reg_TetR-rel_C_sf"/>
</dbReference>
<dbReference type="Proteomes" id="UP000334820">
    <property type="component" value="Unassembled WGS sequence"/>
</dbReference>
<keyword evidence="1" id="KW-0805">Transcription regulation</keyword>
<dbReference type="Pfam" id="PF17932">
    <property type="entry name" value="TetR_C_24"/>
    <property type="match status" value="1"/>
</dbReference>
<evidence type="ECO:0000256" key="1">
    <source>
        <dbReference type="ARBA" id="ARBA00023015"/>
    </source>
</evidence>
<accession>A0A5J4K6S3</accession>
<feature type="domain" description="HTH tetR-type" evidence="5">
    <location>
        <begin position="13"/>
        <end position="73"/>
    </location>
</feature>
<proteinExistence type="predicted"/>
<dbReference type="SUPFAM" id="SSF48498">
    <property type="entry name" value="Tetracyclin repressor-like, C-terminal domain"/>
    <property type="match status" value="1"/>
</dbReference>
<sequence>MPRSEQANQQIRDERRRQILNVAAEIFARKGLAETRISDIATASGISQGLIYRYFASKEELLKAVIANALDQVLTGLQELREQPGTPWEKLYRLTAYMWEGMRRRPAYVHVVLHTLISEAVPEEIRALARRYIRESYTFFRELIVEGQQAGQVVLADPEELTLLYGSLLQGLATGAWFMDEYSEVQPSIERMLRILKP</sequence>
<dbReference type="PROSITE" id="PS50977">
    <property type="entry name" value="HTH_TETR_2"/>
    <property type="match status" value="1"/>
</dbReference>
<keyword evidence="3" id="KW-0804">Transcription</keyword>
<protein>
    <recommendedName>
        <fullName evidence="5">HTH tetR-type domain-containing protein</fullName>
    </recommendedName>
</protein>
<evidence type="ECO:0000259" key="5">
    <source>
        <dbReference type="PROSITE" id="PS50977"/>
    </source>
</evidence>
<keyword evidence="2 4" id="KW-0238">DNA-binding</keyword>
<dbReference type="RefSeq" id="WP_151727260.1">
    <property type="nucleotide sequence ID" value="NZ_BKZV01000001.1"/>
</dbReference>
<gene>
    <name evidence="6" type="ORF">KTAU_10260</name>
</gene>
<evidence type="ECO:0000313" key="7">
    <source>
        <dbReference type="Proteomes" id="UP000334820"/>
    </source>
</evidence>
<keyword evidence="7" id="KW-1185">Reference proteome</keyword>
<dbReference type="EMBL" id="BKZV01000001">
    <property type="protein sequence ID" value="GER82389.1"/>
    <property type="molecule type" value="Genomic_DNA"/>
</dbReference>
<dbReference type="AlphaFoldDB" id="A0A5J4K6S3"/>
<evidence type="ECO:0000256" key="2">
    <source>
        <dbReference type="ARBA" id="ARBA00023125"/>
    </source>
</evidence>
<dbReference type="InterPro" id="IPR009057">
    <property type="entry name" value="Homeodomain-like_sf"/>
</dbReference>
<dbReference type="Gene3D" id="1.10.357.10">
    <property type="entry name" value="Tetracycline Repressor, domain 2"/>
    <property type="match status" value="1"/>
</dbReference>
<dbReference type="Pfam" id="PF00440">
    <property type="entry name" value="TetR_N"/>
    <property type="match status" value="1"/>
</dbReference>
<organism evidence="6 7">
    <name type="scientific">Thermogemmatispora aurantia</name>
    <dbReference type="NCBI Taxonomy" id="2045279"/>
    <lineage>
        <taxon>Bacteria</taxon>
        <taxon>Bacillati</taxon>
        <taxon>Chloroflexota</taxon>
        <taxon>Ktedonobacteria</taxon>
        <taxon>Thermogemmatisporales</taxon>
        <taxon>Thermogemmatisporaceae</taxon>
        <taxon>Thermogemmatispora</taxon>
    </lineage>
</organism>
<dbReference type="PANTHER" id="PTHR47506">
    <property type="entry name" value="TRANSCRIPTIONAL REGULATORY PROTEIN"/>
    <property type="match status" value="1"/>
</dbReference>
<dbReference type="InterPro" id="IPR001647">
    <property type="entry name" value="HTH_TetR"/>
</dbReference>
<dbReference type="GO" id="GO:0003677">
    <property type="term" value="F:DNA binding"/>
    <property type="evidence" value="ECO:0007669"/>
    <property type="project" value="UniProtKB-UniRule"/>
</dbReference>
<reference evidence="6 7" key="1">
    <citation type="journal article" date="2019" name="Int. J. Syst. Evol. Microbiol.">
        <title>Thermogemmatispora aurantia sp. nov. and Thermogemmatispora argillosa sp. nov., within the class Ktedonobacteria, and emended description of the genus Thermogemmatispora.</title>
        <authorList>
            <person name="Zheng Y."/>
            <person name="Wang C.M."/>
            <person name="Sakai Y."/>
            <person name="Abe K."/>
            <person name="Yokota A."/>
            <person name="Yabe S."/>
        </authorList>
    </citation>
    <scope>NUCLEOTIDE SEQUENCE [LARGE SCALE GENOMIC DNA]</scope>
    <source>
        <strain evidence="6 7">A1-2</strain>
    </source>
</reference>
<dbReference type="Gene3D" id="1.10.10.60">
    <property type="entry name" value="Homeodomain-like"/>
    <property type="match status" value="1"/>
</dbReference>
<evidence type="ECO:0000256" key="3">
    <source>
        <dbReference type="ARBA" id="ARBA00023163"/>
    </source>
</evidence>
<dbReference type="InterPro" id="IPR041490">
    <property type="entry name" value="KstR2_TetR_C"/>
</dbReference>
<dbReference type="PANTHER" id="PTHR47506:SF1">
    <property type="entry name" value="HTH-TYPE TRANSCRIPTIONAL REGULATOR YJDC"/>
    <property type="match status" value="1"/>
</dbReference>
<evidence type="ECO:0000313" key="6">
    <source>
        <dbReference type="EMBL" id="GER82389.1"/>
    </source>
</evidence>
<feature type="DNA-binding region" description="H-T-H motif" evidence="4">
    <location>
        <begin position="36"/>
        <end position="55"/>
    </location>
</feature>
<dbReference type="SUPFAM" id="SSF46689">
    <property type="entry name" value="Homeodomain-like"/>
    <property type="match status" value="1"/>
</dbReference>
<name>A0A5J4K6S3_9CHLR</name>
<dbReference type="PRINTS" id="PR00455">
    <property type="entry name" value="HTHTETR"/>
</dbReference>